<feature type="transmembrane region" description="Helical" evidence="14">
    <location>
        <begin position="270"/>
        <end position="298"/>
    </location>
</feature>
<feature type="transmembrane region" description="Helical" evidence="14">
    <location>
        <begin position="310"/>
        <end position="329"/>
    </location>
</feature>
<keyword evidence="8 12" id="KW-0067">ATP-binding</keyword>
<sequence>MKLQRLLAVHTFFFFLVCASTEEHCSSSCGSISITRPFRLRDDPADCGSPQYELTCQNNQARLNISSRLYVVKAISYENESIRVVDPGLKSNNCSSLPRYSLTNHDLNDFAASYFPYQYMNLVYYATCRQLVVNDSRYVTTSPCINSTNEYHYVLAGESRSLSDLDPNCSSGLSVPIEVVFDRNASYLEIWSALLMGFELSWKAFRCPECEAAGGYCRYRQTLDLYDSDWRYRQTYGLYDSDWCYNPCRNALQSKHCFFYALLRGLKANWLTFVTIAGYVLAARTALGFVCLFFFLIYKLRRQYLVHAGYVLAARTALEFVRLFSFLIYKMRRQYLHKNESIEIFLEKYRNQMPSRYSYGAIRKMTRGFKEKLGQGGFGSVFKGILPGGRPVAIKILGNTKGNGEEFINEVATIGRVHHVNVVQLIGFCSEGSKRALVYDYMPNGSLDKYIYSKEGQSSPPALGLGKMYDIAMGAARGIEYLHRGCEMQILHFDIKPHNILLDADFVPKISDFGLAKLYPAGRSAVSVSAVKGTIGYIAPELIYRNFGRISYKSDVYSFGRLLLEMIGRMADPRAETEHDSSEFYFPAWLYDQLSKGEDVVVDVVVESESEVAEKLAVVGLWCIQMSPDDRPSMNRVVEMLEGSAGDIAMPPRPSLLFPSEVGEVEPLETESSESSYMLESGTSAA</sequence>
<dbReference type="PROSITE" id="PS50011">
    <property type="entry name" value="PROTEIN_KINASE_DOM"/>
    <property type="match status" value="1"/>
</dbReference>
<organism evidence="17 18">
    <name type="scientific">Musa troglodytarum</name>
    <name type="common">fe'i banana</name>
    <dbReference type="NCBI Taxonomy" id="320322"/>
    <lineage>
        <taxon>Eukaryota</taxon>
        <taxon>Viridiplantae</taxon>
        <taxon>Streptophyta</taxon>
        <taxon>Embryophyta</taxon>
        <taxon>Tracheophyta</taxon>
        <taxon>Spermatophyta</taxon>
        <taxon>Magnoliopsida</taxon>
        <taxon>Liliopsida</taxon>
        <taxon>Zingiberales</taxon>
        <taxon>Musaceae</taxon>
        <taxon>Musa</taxon>
    </lineage>
</organism>
<evidence type="ECO:0000256" key="12">
    <source>
        <dbReference type="PROSITE-ProRule" id="PRU10141"/>
    </source>
</evidence>
<protein>
    <submittedName>
        <fullName evidence="17">Receptor-like protein kinase</fullName>
    </submittedName>
</protein>
<dbReference type="PROSITE" id="PS00107">
    <property type="entry name" value="PROTEIN_KINASE_ATP"/>
    <property type="match status" value="1"/>
</dbReference>
<dbReference type="GO" id="GO:0016020">
    <property type="term" value="C:membrane"/>
    <property type="evidence" value="ECO:0007669"/>
    <property type="project" value="UniProtKB-SubCell"/>
</dbReference>
<dbReference type="InterPro" id="IPR000719">
    <property type="entry name" value="Prot_kinase_dom"/>
</dbReference>
<dbReference type="Pfam" id="PF13947">
    <property type="entry name" value="GUB_WAK_bind"/>
    <property type="match status" value="1"/>
</dbReference>
<dbReference type="AlphaFoldDB" id="A0A9E7J9B3"/>
<evidence type="ECO:0000256" key="15">
    <source>
        <dbReference type="SAM" id="SignalP"/>
    </source>
</evidence>
<dbReference type="SUPFAM" id="SSF56112">
    <property type="entry name" value="Protein kinase-like (PK-like)"/>
    <property type="match status" value="1"/>
</dbReference>
<dbReference type="InterPro" id="IPR008271">
    <property type="entry name" value="Ser/Thr_kinase_AS"/>
</dbReference>
<dbReference type="Pfam" id="PF14380">
    <property type="entry name" value="WAK_assoc"/>
    <property type="match status" value="1"/>
</dbReference>
<evidence type="ECO:0000256" key="13">
    <source>
        <dbReference type="SAM" id="MobiDB-lite"/>
    </source>
</evidence>
<evidence type="ECO:0000256" key="10">
    <source>
        <dbReference type="ARBA" id="ARBA00023136"/>
    </source>
</evidence>
<reference evidence="17" key="1">
    <citation type="submission" date="2022-05" db="EMBL/GenBank/DDBJ databases">
        <title>The Musa troglodytarum L. genome provides insights into the mechanism of non-climacteric behaviour and enrichment of carotenoids.</title>
        <authorList>
            <person name="Wang J."/>
        </authorList>
    </citation>
    <scope>NUCLEOTIDE SEQUENCE</scope>
    <source>
        <tissue evidence="17">Leaf</tissue>
    </source>
</reference>
<keyword evidence="5 15" id="KW-0732">Signal</keyword>
<evidence type="ECO:0000259" key="16">
    <source>
        <dbReference type="PROSITE" id="PS50011"/>
    </source>
</evidence>
<name>A0A9E7J9B3_9LILI</name>
<evidence type="ECO:0000256" key="2">
    <source>
        <dbReference type="ARBA" id="ARBA00022527"/>
    </source>
</evidence>
<dbReference type="GO" id="GO:0004674">
    <property type="term" value="F:protein serine/threonine kinase activity"/>
    <property type="evidence" value="ECO:0007669"/>
    <property type="project" value="UniProtKB-KW"/>
</dbReference>
<keyword evidence="6 12" id="KW-0547">Nucleotide-binding</keyword>
<evidence type="ECO:0000256" key="1">
    <source>
        <dbReference type="ARBA" id="ARBA00004479"/>
    </source>
</evidence>
<evidence type="ECO:0000256" key="11">
    <source>
        <dbReference type="ARBA" id="ARBA00023180"/>
    </source>
</evidence>
<evidence type="ECO:0000256" key="7">
    <source>
        <dbReference type="ARBA" id="ARBA00022777"/>
    </source>
</evidence>
<dbReference type="GO" id="GO:0030247">
    <property type="term" value="F:polysaccharide binding"/>
    <property type="evidence" value="ECO:0007669"/>
    <property type="project" value="InterPro"/>
</dbReference>
<proteinExistence type="predicted"/>
<keyword evidence="4 14" id="KW-0812">Transmembrane</keyword>
<evidence type="ECO:0000256" key="6">
    <source>
        <dbReference type="ARBA" id="ARBA00022741"/>
    </source>
</evidence>
<dbReference type="PROSITE" id="PS00108">
    <property type="entry name" value="PROTEIN_KINASE_ST"/>
    <property type="match status" value="1"/>
</dbReference>
<dbReference type="EMBL" id="CP097502">
    <property type="protein sequence ID" value="URD71897.1"/>
    <property type="molecule type" value="Genomic_DNA"/>
</dbReference>
<dbReference type="OrthoDB" id="784097at2759"/>
<dbReference type="Gene3D" id="1.10.510.10">
    <property type="entry name" value="Transferase(Phosphotransferase) domain 1"/>
    <property type="match status" value="1"/>
</dbReference>
<dbReference type="SMART" id="SM00220">
    <property type="entry name" value="S_TKc"/>
    <property type="match status" value="1"/>
</dbReference>
<dbReference type="FunFam" id="3.30.200.20:FF:000178">
    <property type="entry name" value="serine/threonine-protein kinase PBS1-like"/>
    <property type="match status" value="1"/>
</dbReference>
<dbReference type="InterPro" id="IPR017441">
    <property type="entry name" value="Protein_kinase_ATP_BS"/>
</dbReference>
<keyword evidence="2" id="KW-0723">Serine/threonine-protein kinase</keyword>
<accession>A0A9E7J9B3</accession>
<evidence type="ECO:0000256" key="4">
    <source>
        <dbReference type="ARBA" id="ARBA00022692"/>
    </source>
</evidence>
<dbReference type="InterPro" id="IPR025287">
    <property type="entry name" value="WAK_GUB"/>
</dbReference>
<dbReference type="Pfam" id="PF00069">
    <property type="entry name" value="Pkinase"/>
    <property type="match status" value="1"/>
</dbReference>
<keyword evidence="11" id="KW-0325">Glycoprotein</keyword>
<feature type="signal peptide" evidence="15">
    <location>
        <begin position="1"/>
        <end position="19"/>
    </location>
</feature>
<evidence type="ECO:0000256" key="8">
    <source>
        <dbReference type="ARBA" id="ARBA00022840"/>
    </source>
</evidence>
<gene>
    <name evidence="17" type="ORF">MUK42_10049</name>
</gene>
<dbReference type="FunFam" id="1.10.510.10:FF:000590">
    <property type="entry name" value="PR5-like receptor kinase"/>
    <property type="match status" value="1"/>
</dbReference>
<comment type="subcellular location">
    <subcellularLocation>
        <location evidence="1">Membrane</location>
        <topology evidence="1">Single-pass type I membrane protein</topology>
    </subcellularLocation>
</comment>
<feature type="region of interest" description="Disordered" evidence="13">
    <location>
        <begin position="664"/>
        <end position="686"/>
    </location>
</feature>
<keyword evidence="10 14" id="KW-0472">Membrane</keyword>
<keyword evidence="18" id="KW-1185">Reference proteome</keyword>
<evidence type="ECO:0000256" key="14">
    <source>
        <dbReference type="SAM" id="Phobius"/>
    </source>
</evidence>
<dbReference type="PANTHER" id="PTHR27009">
    <property type="entry name" value="RUST RESISTANCE KINASE LR10-RELATED"/>
    <property type="match status" value="1"/>
</dbReference>
<dbReference type="Gene3D" id="3.30.200.20">
    <property type="entry name" value="Phosphorylase Kinase, domain 1"/>
    <property type="match status" value="1"/>
</dbReference>
<evidence type="ECO:0000313" key="17">
    <source>
        <dbReference type="EMBL" id="URD71897.1"/>
    </source>
</evidence>
<dbReference type="InterPro" id="IPR045874">
    <property type="entry name" value="LRK10/LRL21-25-like"/>
</dbReference>
<feature type="binding site" evidence="12">
    <location>
        <position position="395"/>
    </location>
    <ligand>
        <name>ATP</name>
        <dbReference type="ChEBI" id="CHEBI:30616"/>
    </ligand>
</feature>
<feature type="compositionally biased region" description="Polar residues" evidence="13">
    <location>
        <begin position="673"/>
        <end position="686"/>
    </location>
</feature>
<evidence type="ECO:0000256" key="5">
    <source>
        <dbReference type="ARBA" id="ARBA00022729"/>
    </source>
</evidence>
<evidence type="ECO:0000256" key="3">
    <source>
        <dbReference type="ARBA" id="ARBA00022679"/>
    </source>
</evidence>
<feature type="domain" description="Protein kinase" evidence="16">
    <location>
        <begin position="367"/>
        <end position="656"/>
    </location>
</feature>
<evidence type="ECO:0000256" key="9">
    <source>
        <dbReference type="ARBA" id="ARBA00022989"/>
    </source>
</evidence>
<feature type="chain" id="PRO_5038781915" evidence="15">
    <location>
        <begin position="20"/>
        <end position="686"/>
    </location>
</feature>
<dbReference type="GO" id="GO:0005524">
    <property type="term" value="F:ATP binding"/>
    <property type="evidence" value="ECO:0007669"/>
    <property type="project" value="UniProtKB-UniRule"/>
</dbReference>
<keyword evidence="17" id="KW-0675">Receptor</keyword>
<dbReference type="InterPro" id="IPR011009">
    <property type="entry name" value="Kinase-like_dom_sf"/>
</dbReference>
<keyword evidence="7 17" id="KW-0418">Kinase</keyword>
<keyword evidence="9 14" id="KW-1133">Transmembrane helix</keyword>
<keyword evidence="3" id="KW-0808">Transferase</keyword>
<dbReference type="Proteomes" id="UP001055439">
    <property type="component" value="Chromosome 1"/>
</dbReference>
<dbReference type="InterPro" id="IPR032872">
    <property type="entry name" value="WAK_assoc_C"/>
</dbReference>
<evidence type="ECO:0000313" key="18">
    <source>
        <dbReference type="Proteomes" id="UP001055439"/>
    </source>
</evidence>